<organism evidence="2 3">
    <name type="scientific">Sphingomonas baiyangensis</name>
    <dbReference type="NCBI Taxonomy" id="2572576"/>
    <lineage>
        <taxon>Bacteria</taxon>
        <taxon>Pseudomonadati</taxon>
        <taxon>Pseudomonadota</taxon>
        <taxon>Alphaproteobacteria</taxon>
        <taxon>Sphingomonadales</taxon>
        <taxon>Sphingomonadaceae</taxon>
        <taxon>Sphingomonas</taxon>
    </lineage>
</organism>
<gene>
    <name evidence="2" type="ORF">FBR43_01450</name>
</gene>
<keyword evidence="3" id="KW-1185">Reference proteome</keyword>
<dbReference type="OrthoDB" id="9770043at2"/>
<dbReference type="RefSeq" id="WP_136941455.1">
    <property type="nucleotide sequence ID" value="NZ_SWKR01000001.1"/>
</dbReference>
<accession>A0A4U1L9D9</accession>
<dbReference type="SUPFAM" id="SSF50952">
    <property type="entry name" value="Soluble quinoprotein glucose dehydrogenase"/>
    <property type="match status" value="1"/>
</dbReference>
<evidence type="ECO:0000259" key="1">
    <source>
        <dbReference type="Pfam" id="PF22807"/>
    </source>
</evidence>
<dbReference type="InterPro" id="IPR054539">
    <property type="entry name" value="Beta-prop_PDH"/>
</dbReference>
<comment type="caution">
    <text evidence="2">The sequence shown here is derived from an EMBL/GenBank/DDBJ whole genome shotgun (WGS) entry which is preliminary data.</text>
</comment>
<dbReference type="PANTHER" id="PTHR33546">
    <property type="entry name" value="LARGE, MULTIFUNCTIONAL SECRETED PROTEIN-RELATED"/>
    <property type="match status" value="1"/>
</dbReference>
<dbReference type="AlphaFoldDB" id="A0A4U1L9D9"/>
<sequence length="442" mass="47600">MRKFLIGLAVLIVFGGIFYLWLARPDEARLPVEAVMGKSPEILPPRRQVIPTVRIAEPVGWNGGTPVAAPGLRVNAFASGLDHPRWMYRLSNGDVLVAETNSPPREGGGITGWVMKLLMGRAGAGVPSANRITLLRDANRDGVAEARSVLLDGLNSPFGMAVVGDWLYVGNTDALVRYPFRTGQTRITAAPEKIVDLPGGENHWTRNIVASPDGSRIFVAVGSASNIAEKGLEIETNRAAILEVDPATKQFRVFAAGLRNPVGMDWNPISGALWTVVNERDMLGSDLPPDYLAQVEFGGFYGWPYSYWGGYTDARVEPQRPDLLEYSRGPDYALGPHTASLGLNFSDDIRLGGRFNVGAFIGQHGSWNRVPPSGYKVVFVPFGPNGYPLPDSKPIDVLTGFLDEDGDARGRPVGVIGDAGGAMLVADDVSNVIWRVSPAAAQ</sequence>
<proteinExistence type="predicted"/>
<dbReference type="EMBL" id="SWKR01000001">
    <property type="protein sequence ID" value="TKD53035.1"/>
    <property type="molecule type" value="Genomic_DNA"/>
</dbReference>
<protein>
    <submittedName>
        <fullName evidence="2">Sorbosone dehydrogenase family protein</fullName>
    </submittedName>
</protein>
<dbReference type="Proteomes" id="UP000309138">
    <property type="component" value="Unassembled WGS sequence"/>
</dbReference>
<name>A0A4U1L9D9_9SPHN</name>
<dbReference type="PANTHER" id="PTHR33546:SF1">
    <property type="entry name" value="LARGE, MULTIFUNCTIONAL SECRETED PROTEIN"/>
    <property type="match status" value="1"/>
</dbReference>
<dbReference type="InterPro" id="IPR011041">
    <property type="entry name" value="Quinoprot_gluc/sorb_DH_b-prop"/>
</dbReference>
<feature type="domain" description="Pyrroloquinoline quinone-dependent pyranose dehydrogenase beta-propeller" evidence="1">
    <location>
        <begin position="66"/>
        <end position="283"/>
    </location>
</feature>
<dbReference type="Gene3D" id="2.120.10.30">
    <property type="entry name" value="TolB, C-terminal domain"/>
    <property type="match status" value="1"/>
</dbReference>
<evidence type="ECO:0000313" key="3">
    <source>
        <dbReference type="Proteomes" id="UP000309138"/>
    </source>
</evidence>
<reference evidence="2 3" key="1">
    <citation type="submission" date="2019-04" db="EMBL/GenBank/DDBJ databases">
        <authorList>
            <person name="Yang Y."/>
            <person name="Wei D."/>
        </authorList>
    </citation>
    <scope>NUCLEOTIDE SEQUENCE [LARGE SCALE GENOMIC DNA]</scope>
    <source>
        <strain evidence="2 3">L-1-4w-11</strain>
    </source>
</reference>
<dbReference type="Pfam" id="PF22807">
    <property type="entry name" value="TrAA12"/>
    <property type="match status" value="2"/>
</dbReference>
<feature type="domain" description="Pyrroloquinoline quinone-dependent pyranose dehydrogenase beta-propeller" evidence="1">
    <location>
        <begin position="329"/>
        <end position="437"/>
    </location>
</feature>
<dbReference type="InterPro" id="IPR011042">
    <property type="entry name" value="6-blade_b-propeller_TolB-like"/>
</dbReference>
<evidence type="ECO:0000313" key="2">
    <source>
        <dbReference type="EMBL" id="TKD53035.1"/>
    </source>
</evidence>